<protein>
    <submittedName>
        <fullName evidence="1">Uncharacterized protein</fullName>
    </submittedName>
</protein>
<evidence type="ECO:0000313" key="1">
    <source>
        <dbReference type="EMBL" id="SEB69786.1"/>
    </source>
</evidence>
<dbReference type="AlphaFoldDB" id="A0A1H4LGR5"/>
<keyword evidence="2" id="KW-1185">Reference proteome</keyword>
<dbReference type="EMBL" id="FNTC01000002">
    <property type="protein sequence ID" value="SEB69786.1"/>
    <property type="molecule type" value="Genomic_DNA"/>
</dbReference>
<proteinExistence type="predicted"/>
<organism evidence="1 2">
    <name type="scientific">Pseudomonas jessenii</name>
    <dbReference type="NCBI Taxonomy" id="77298"/>
    <lineage>
        <taxon>Bacteria</taxon>
        <taxon>Pseudomonadati</taxon>
        <taxon>Pseudomonadota</taxon>
        <taxon>Gammaproteobacteria</taxon>
        <taxon>Pseudomonadales</taxon>
        <taxon>Pseudomonadaceae</taxon>
        <taxon>Pseudomonas</taxon>
    </lineage>
</organism>
<name>A0A1H4LGR5_PSEJE</name>
<sequence length="35" mass="3680">MDVNDDVGCLDEHSALTIFASKLAPTKSIYIAGAL</sequence>
<evidence type="ECO:0000313" key="2">
    <source>
        <dbReference type="Proteomes" id="UP000198542"/>
    </source>
</evidence>
<gene>
    <name evidence="1" type="ORF">SAMN04490187_1624</name>
</gene>
<dbReference type="Proteomes" id="UP000198542">
    <property type="component" value="Unassembled WGS sequence"/>
</dbReference>
<reference evidence="2" key="1">
    <citation type="submission" date="2016-10" db="EMBL/GenBank/DDBJ databases">
        <authorList>
            <person name="Varghese N."/>
            <person name="Submissions S."/>
        </authorList>
    </citation>
    <scope>NUCLEOTIDE SEQUENCE [LARGE SCALE GENOMIC DNA]</scope>
    <source>
        <strain evidence="2">BS3660</strain>
    </source>
</reference>
<accession>A0A1H4LGR5</accession>